<protein>
    <submittedName>
        <fullName evidence="1 3">Uncharacterized protein</fullName>
    </submittedName>
</protein>
<keyword evidence="2" id="KW-1185">Reference proteome</keyword>
<evidence type="ECO:0000313" key="2">
    <source>
        <dbReference type="Proteomes" id="UP000267606"/>
    </source>
</evidence>
<proteinExistence type="predicted"/>
<dbReference type="Proteomes" id="UP000267606">
    <property type="component" value="Unassembled WGS sequence"/>
</dbReference>
<dbReference type="WBParaSite" id="OFLC_0001417501-mRNA-1">
    <property type="protein sequence ID" value="OFLC_0001417501-mRNA-1"/>
    <property type="gene ID" value="OFLC_0001417501"/>
</dbReference>
<organism evidence="3">
    <name type="scientific">Onchocerca flexuosa</name>
    <dbReference type="NCBI Taxonomy" id="387005"/>
    <lineage>
        <taxon>Eukaryota</taxon>
        <taxon>Metazoa</taxon>
        <taxon>Ecdysozoa</taxon>
        <taxon>Nematoda</taxon>
        <taxon>Chromadorea</taxon>
        <taxon>Rhabditida</taxon>
        <taxon>Spirurina</taxon>
        <taxon>Spiruromorpha</taxon>
        <taxon>Filarioidea</taxon>
        <taxon>Onchocercidae</taxon>
        <taxon>Onchocerca</taxon>
    </lineage>
</organism>
<dbReference type="AlphaFoldDB" id="A0A183I355"/>
<reference evidence="3" key="1">
    <citation type="submission" date="2016-06" db="UniProtKB">
        <authorList>
            <consortium name="WormBaseParasite"/>
        </authorList>
    </citation>
    <scope>IDENTIFICATION</scope>
</reference>
<sequence>MILVGNGAVQSERRTKSSMCNRFLSQHQVAIRRHTIGNDDVKGDGGGGIDGRGGIQVRDGDVLSPCRQTFPHPTPVLFRSSVTQQSTCKPAVPFFGYSAVDV</sequence>
<name>A0A183I355_9BILA</name>
<dbReference type="EMBL" id="UZAJ01040637">
    <property type="protein sequence ID" value="VDP15754.1"/>
    <property type="molecule type" value="Genomic_DNA"/>
</dbReference>
<gene>
    <name evidence="1" type="ORF">OFLC_LOCUS14167</name>
</gene>
<accession>A0A183I355</accession>
<reference evidence="1 2" key="2">
    <citation type="submission" date="2018-11" db="EMBL/GenBank/DDBJ databases">
        <authorList>
            <consortium name="Pathogen Informatics"/>
        </authorList>
    </citation>
    <scope>NUCLEOTIDE SEQUENCE [LARGE SCALE GENOMIC DNA]</scope>
</reference>
<evidence type="ECO:0000313" key="3">
    <source>
        <dbReference type="WBParaSite" id="OFLC_0001417501-mRNA-1"/>
    </source>
</evidence>
<evidence type="ECO:0000313" key="1">
    <source>
        <dbReference type="EMBL" id="VDP15754.1"/>
    </source>
</evidence>